<proteinExistence type="predicted"/>
<evidence type="ECO:0000313" key="1">
    <source>
        <dbReference type="EMBL" id="THU70425.1"/>
    </source>
</evidence>
<gene>
    <name evidence="1" type="ORF">C4D60_Mb08t24850</name>
</gene>
<dbReference type="Proteomes" id="UP000317650">
    <property type="component" value="Chromosome 8"/>
</dbReference>
<dbReference type="EMBL" id="PYDT01000002">
    <property type="protein sequence ID" value="THU70425.1"/>
    <property type="molecule type" value="Genomic_DNA"/>
</dbReference>
<keyword evidence="2" id="KW-1185">Reference proteome</keyword>
<reference evidence="1 2" key="1">
    <citation type="journal article" date="2019" name="Nat. Plants">
        <title>Genome sequencing of Musa balbisiana reveals subgenome evolution and function divergence in polyploid bananas.</title>
        <authorList>
            <person name="Yao X."/>
        </authorList>
    </citation>
    <scope>NUCLEOTIDE SEQUENCE [LARGE SCALE GENOMIC DNA]</scope>
    <source>
        <strain evidence="2">cv. DH-PKW</strain>
        <tissue evidence="1">Leaves</tissue>
    </source>
</reference>
<evidence type="ECO:0000313" key="2">
    <source>
        <dbReference type="Proteomes" id="UP000317650"/>
    </source>
</evidence>
<name>A0A4V4H971_MUSBA</name>
<protein>
    <submittedName>
        <fullName evidence="1">Uncharacterized protein</fullName>
    </submittedName>
</protein>
<accession>A0A4V4H971</accession>
<sequence length="123" mass="13439">MPPVVILLESQPQSRGIVTGGGDPLRGLLEKPKAGEIEGVWEGVRDYGGCGGAGDRRRGGAMGYAVDEEEVGDVRHGWPVVQISRGTQSIYFEVKRKVRTREAHCRVGERVQKLFGRDQPILA</sequence>
<organism evidence="1 2">
    <name type="scientific">Musa balbisiana</name>
    <name type="common">Banana</name>
    <dbReference type="NCBI Taxonomy" id="52838"/>
    <lineage>
        <taxon>Eukaryota</taxon>
        <taxon>Viridiplantae</taxon>
        <taxon>Streptophyta</taxon>
        <taxon>Embryophyta</taxon>
        <taxon>Tracheophyta</taxon>
        <taxon>Spermatophyta</taxon>
        <taxon>Magnoliopsida</taxon>
        <taxon>Liliopsida</taxon>
        <taxon>Zingiberales</taxon>
        <taxon>Musaceae</taxon>
        <taxon>Musa</taxon>
    </lineage>
</organism>
<comment type="caution">
    <text evidence="1">The sequence shown here is derived from an EMBL/GenBank/DDBJ whole genome shotgun (WGS) entry which is preliminary data.</text>
</comment>
<dbReference type="AlphaFoldDB" id="A0A4V4H971"/>